<dbReference type="PROSITE" id="PS51892">
    <property type="entry name" value="SUBTILASE"/>
    <property type="match status" value="1"/>
</dbReference>
<dbReference type="InterPro" id="IPR006311">
    <property type="entry name" value="TAT_signal"/>
</dbReference>
<dbReference type="PRINTS" id="PR00723">
    <property type="entry name" value="SUBTILISIN"/>
</dbReference>
<organism evidence="9 10">
    <name type="scientific">Halorubrum lacusprofundi (strain ATCC 49239 / DSM 5036 / JCM 8891 / ACAM 34)</name>
    <dbReference type="NCBI Taxonomy" id="416348"/>
    <lineage>
        <taxon>Archaea</taxon>
        <taxon>Methanobacteriati</taxon>
        <taxon>Methanobacteriota</taxon>
        <taxon>Stenosarchaea group</taxon>
        <taxon>Halobacteria</taxon>
        <taxon>Halobacteriales</taxon>
        <taxon>Haloferacaceae</taxon>
        <taxon>Halorubrum</taxon>
    </lineage>
</organism>
<dbReference type="RefSeq" id="WP_015910895.1">
    <property type="nucleotide sequence ID" value="NC_012029.1"/>
</dbReference>
<evidence type="ECO:0000256" key="3">
    <source>
        <dbReference type="ARBA" id="ARBA00022723"/>
    </source>
</evidence>
<evidence type="ECO:0000256" key="6">
    <source>
        <dbReference type="PROSITE-ProRule" id="PRU01240"/>
    </source>
</evidence>
<dbReference type="InterPro" id="IPR034202">
    <property type="entry name" value="Subtilisin_Carlsberg-like"/>
</dbReference>
<dbReference type="PROSITE" id="PS51318">
    <property type="entry name" value="TAT"/>
    <property type="match status" value="1"/>
</dbReference>
<dbReference type="Gene3D" id="3.40.50.200">
    <property type="entry name" value="Peptidase S8/S53 domain"/>
    <property type="match status" value="1"/>
</dbReference>
<dbReference type="GO" id="GO:0046872">
    <property type="term" value="F:metal ion binding"/>
    <property type="evidence" value="ECO:0007669"/>
    <property type="project" value="UniProtKB-KW"/>
</dbReference>
<keyword evidence="3" id="KW-0479">Metal-binding</keyword>
<dbReference type="InterPro" id="IPR015500">
    <property type="entry name" value="Peptidase_S8_subtilisin-rel"/>
</dbReference>
<dbReference type="CDD" id="cd07477">
    <property type="entry name" value="Peptidases_S8_Subtilisin_subset"/>
    <property type="match status" value="1"/>
</dbReference>
<dbReference type="PROSITE" id="PS00136">
    <property type="entry name" value="SUBTILASE_ASP"/>
    <property type="match status" value="1"/>
</dbReference>
<evidence type="ECO:0000256" key="7">
    <source>
        <dbReference type="RuleBase" id="RU003355"/>
    </source>
</evidence>
<dbReference type="GO" id="GO:0004252">
    <property type="term" value="F:serine-type endopeptidase activity"/>
    <property type="evidence" value="ECO:0007669"/>
    <property type="project" value="UniProtKB-UniRule"/>
</dbReference>
<dbReference type="InterPro" id="IPR022398">
    <property type="entry name" value="Peptidase_S8_His-AS"/>
</dbReference>
<evidence type="ECO:0000259" key="8">
    <source>
        <dbReference type="Pfam" id="PF00082"/>
    </source>
</evidence>
<dbReference type="GeneID" id="7401131"/>
<dbReference type="KEGG" id="hla:Hlac_2196"/>
<dbReference type="PROSITE" id="PS00138">
    <property type="entry name" value="SUBTILASE_SER"/>
    <property type="match status" value="1"/>
</dbReference>
<evidence type="ECO:0000256" key="4">
    <source>
        <dbReference type="ARBA" id="ARBA00022801"/>
    </source>
</evidence>
<gene>
    <name evidence="9" type="ordered locus">Hlac_2196</name>
</gene>
<dbReference type="Pfam" id="PF00082">
    <property type="entry name" value="Peptidase_S8"/>
    <property type="match status" value="1"/>
</dbReference>
<keyword evidence="4 6" id="KW-0378">Hydrolase</keyword>
<dbReference type="InterPro" id="IPR036852">
    <property type="entry name" value="Peptidase_S8/S53_dom_sf"/>
</dbReference>
<feature type="active site" description="Charge relay system" evidence="6">
    <location>
        <position position="367"/>
    </location>
</feature>
<dbReference type="GO" id="GO:0006508">
    <property type="term" value="P:proteolysis"/>
    <property type="evidence" value="ECO:0007669"/>
    <property type="project" value="UniProtKB-KW"/>
</dbReference>
<evidence type="ECO:0000256" key="1">
    <source>
        <dbReference type="ARBA" id="ARBA00011073"/>
    </source>
</evidence>
<keyword evidence="2 6" id="KW-0645">Protease</keyword>
<dbReference type="PANTHER" id="PTHR43806:SF11">
    <property type="entry name" value="CEREVISIN-RELATED"/>
    <property type="match status" value="1"/>
</dbReference>
<evidence type="ECO:0000313" key="9">
    <source>
        <dbReference type="EMBL" id="ACM57773.1"/>
    </source>
</evidence>
<dbReference type="PROSITE" id="PS00137">
    <property type="entry name" value="SUBTILASE_HIS"/>
    <property type="match status" value="1"/>
</dbReference>
<evidence type="ECO:0000256" key="5">
    <source>
        <dbReference type="ARBA" id="ARBA00022825"/>
    </source>
</evidence>
<protein>
    <submittedName>
        <fullName evidence="9">Peptidase S8 and S53 subtilisin kexin sedolisin</fullName>
    </submittedName>
</protein>
<proteinExistence type="inferred from homology"/>
<reference evidence="9 10" key="1">
    <citation type="journal article" date="2016" name="Stand. Genomic Sci.">
        <title>Complete genome sequence of the Antarctic Halorubrum lacusprofundi type strain ACAM 34.</title>
        <authorList>
            <person name="Anderson I.J."/>
            <person name="DasSarma P."/>
            <person name="Lucas S."/>
            <person name="Copeland A."/>
            <person name="Lapidus A."/>
            <person name="Del Rio T.G."/>
            <person name="Tice H."/>
            <person name="Dalin E."/>
            <person name="Bruce D.C."/>
            <person name="Goodwin L."/>
            <person name="Pitluck S."/>
            <person name="Sims D."/>
            <person name="Brettin T.S."/>
            <person name="Detter J.C."/>
            <person name="Han C.S."/>
            <person name="Larimer F."/>
            <person name="Hauser L."/>
            <person name="Land M."/>
            <person name="Ivanova N."/>
            <person name="Richardson P."/>
            <person name="Cavicchioli R."/>
            <person name="DasSarma S."/>
            <person name="Woese C.R."/>
            <person name="Kyrpides N.C."/>
        </authorList>
    </citation>
    <scope>NUCLEOTIDE SEQUENCE [LARGE SCALE GENOMIC DNA]</scope>
    <source>
        <strain evidence="10">ATCC 49239 / DSM 5036 / JCM 8891 / ACAM 34</strain>
    </source>
</reference>
<dbReference type="AlphaFoldDB" id="B9LRP9"/>
<keyword evidence="5 6" id="KW-0720">Serine protease</keyword>
<feature type="active site" description="Charge relay system" evidence="6">
    <location>
        <position position="147"/>
    </location>
</feature>
<dbReference type="InterPro" id="IPR050131">
    <property type="entry name" value="Peptidase_S8_subtilisin-like"/>
</dbReference>
<evidence type="ECO:0000313" key="10">
    <source>
        <dbReference type="Proteomes" id="UP000000740"/>
    </source>
</evidence>
<dbReference type="eggNOG" id="arCOG00702">
    <property type="taxonomic scope" value="Archaea"/>
</dbReference>
<dbReference type="InterPro" id="IPR023828">
    <property type="entry name" value="Peptidase_S8_Ser-AS"/>
</dbReference>
<dbReference type="InterPro" id="IPR000209">
    <property type="entry name" value="Peptidase_S8/S53_dom"/>
</dbReference>
<feature type="active site" description="Charge relay system" evidence="6">
    <location>
        <position position="191"/>
    </location>
</feature>
<dbReference type="HOGENOM" id="CLU_011263_15_0_2"/>
<name>B9LRP9_HALLT</name>
<feature type="domain" description="Peptidase S8/S53" evidence="8">
    <location>
        <begin position="138"/>
        <end position="412"/>
    </location>
</feature>
<dbReference type="InterPro" id="IPR023827">
    <property type="entry name" value="Peptidase_S8_Asp-AS"/>
</dbReference>
<dbReference type="Proteomes" id="UP000000740">
    <property type="component" value="Chromosome 1"/>
</dbReference>
<dbReference type="PANTHER" id="PTHR43806">
    <property type="entry name" value="PEPTIDASE S8"/>
    <property type="match status" value="1"/>
</dbReference>
<sequence length="423" mass="43116">MTEPAYTRRGVLRTIGSGSAVGSLATLGTGTGAATRTADETVTVNVGYASESGRSAALSRASAVDHEFGFDALTAQMPESETDALAAQREIRYVEEDRALGGIVTPRRQPRRQVDGQRVPYGVAVTGADVAAEHGYTGSGANVAVLDTGIDSTHPDLATNRGRGAAFVPSVSDIEEFDFPAGQDDDILVSHGTHVAGVVGANDNDTGIVGVSPAATLHAVKVLIGVLGGGSAAGIAAGVEFVADQGWDVANLSLGETGRVDVLADAVADAYERGVLLVAAAGNDGLLENDPPASDGESAVSYPAAFEEVIAVGATDRNDDLAAFSSVGPEVELAAPGTDVLSTALPINIYSNVEEPFNRYIELSGTSFAAPHVAGAGALLMSDVGLSNVEARERLRETAADVGLREDEQGYGRLDVAAALGVE</sequence>
<accession>B9LRP9</accession>
<evidence type="ECO:0000256" key="2">
    <source>
        <dbReference type="ARBA" id="ARBA00022670"/>
    </source>
</evidence>
<comment type="similarity">
    <text evidence="1 6 7">Belongs to the peptidase S8 family.</text>
</comment>
<dbReference type="SUPFAM" id="SSF52743">
    <property type="entry name" value="Subtilisin-like"/>
    <property type="match status" value="1"/>
</dbReference>
<keyword evidence="10" id="KW-1185">Reference proteome</keyword>
<dbReference type="EMBL" id="CP001365">
    <property type="protein sequence ID" value="ACM57773.1"/>
    <property type="molecule type" value="Genomic_DNA"/>
</dbReference>